<feature type="non-terminal residue" evidence="1">
    <location>
        <position position="82"/>
    </location>
</feature>
<evidence type="ECO:0000313" key="1">
    <source>
        <dbReference type="EMBL" id="CAG8826319.1"/>
    </source>
</evidence>
<dbReference type="Proteomes" id="UP000789759">
    <property type="component" value="Unassembled WGS sequence"/>
</dbReference>
<accession>A0A9N9KFV9</accession>
<feature type="non-terminal residue" evidence="1">
    <location>
        <position position="1"/>
    </location>
</feature>
<gene>
    <name evidence="1" type="ORF">CPELLU_LOCUS20201</name>
</gene>
<organism evidence="1 2">
    <name type="scientific">Cetraspora pellucida</name>
    <dbReference type="NCBI Taxonomy" id="1433469"/>
    <lineage>
        <taxon>Eukaryota</taxon>
        <taxon>Fungi</taxon>
        <taxon>Fungi incertae sedis</taxon>
        <taxon>Mucoromycota</taxon>
        <taxon>Glomeromycotina</taxon>
        <taxon>Glomeromycetes</taxon>
        <taxon>Diversisporales</taxon>
        <taxon>Gigasporaceae</taxon>
        <taxon>Cetraspora</taxon>
    </lineage>
</organism>
<keyword evidence="2" id="KW-1185">Reference proteome</keyword>
<name>A0A9N9KFV9_9GLOM</name>
<protein>
    <submittedName>
        <fullName evidence="1">25158_t:CDS:1</fullName>
    </submittedName>
</protein>
<dbReference type="EMBL" id="CAJVQA010057181">
    <property type="protein sequence ID" value="CAG8826319.1"/>
    <property type="molecule type" value="Genomic_DNA"/>
</dbReference>
<reference evidence="1" key="1">
    <citation type="submission" date="2021-06" db="EMBL/GenBank/DDBJ databases">
        <authorList>
            <person name="Kallberg Y."/>
            <person name="Tangrot J."/>
            <person name="Rosling A."/>
        </authorList>
    </citation>
    <scope>NUCLEOTIDE SEQUENCE</scope>
    <source>
        <strain evidence="1">FL966</strain>
    </source>
</reference>
<evidence type="ECO:0000313" key="2">
    <source>
        <dbReference type="Proteomes" id="UP000789759"/>
    </source>
</evidence>
<proteinExistence type="predicted"/>
<comment type="caution">
    <text evidence="1">The sequence shown here is derived from an EMBL/GenBank/DDBJ whole genome shotgun (WGS) entry which is preliminary data.</text>
</comment>
<dbReference type="AlphaFoldDB" id="A0A9N9KFV9"/>
<sequence>DTKTKSSDYSNYETSTSWVKPVVPTFSAPLYTNDVSVPEGTPIIPGLLPGMTEIPAVPGQDIAAANAEIFALDSKNINREVE</sequence>